<dbReference type="Proteomes" id="UP000269396">
    <property type="component" value="Unassembled WGS sequence"/>
</dbReference>
<evidence type="ECO:0000313" key="3">
    <source>
        <dbReference type="Proteomes" id="UP000269396"/>
    </source>
</evidence>
<evidence type="ECO:0000256" key="1">
    <source>
        <dbReference type="SAM" id="MobiDB-lite"/>
    </source>
</evidence>
<gene>
    <name evidence="2" type="ORF">SMTD_LOCUS8082</name>
</gene>
<dbReference type="EMBL" id="UZAL01028673">
    <property type="protein sequence ID" value="VDP42845.1"/>
    <property type="molecule type" value="Genomic_DNA"/>
</dbReference>
<reference evidence="2 3" key="1">
    <citation type="submission" date="2018-11" db="EMBL/GenBank/DDBJ databases">
        <authorList>
            <consortium name="Pathogen Informatics"/>
        </authorList>
    </citation>
    <scope>NUCLEOTIDE SEQUENCE [LARGE SCALE GENOMIC DNA]</scope>
    <source>
        <strain>Denwood</strain>
        <strain evidence="3">Zambia</strain>
    </source>
</reference>
<feature type="region of interest" description="Disordered" evidence="1">
    <location>
        <begin position="32"/>
        <end position="56"/>
    </location>
</feature>
<dbReference type="AlphaFoldDB" id="A0A183P147"/>
<sequence>MDELMQEEQRLRRAISQRGGVLGILLHQTIDHNPEKPVPIPGELKTSLKDKERSDI</sequence>
<name>A0A183P147_9TREM</name>
<accession>A0A183P147</accession>
<protein>
    <submittedName>
        <fullName evidence="2">Uncharacterized protein</fullName>
    </submittedName>
</protein>
<feature type="compositionally biased region" description="Basic and acidic residues" evidence="1">
    <location>
        <begin position="46"/>
        <end position="56"/>
    </location>
</feature>
<keyword evidence="3" id="KW-1185">Reference proteome</keyword>
<organism evidence="2 3">
    <name type="scientific">Schistosoma mattheei</name>
    <dbReference type="NCBI Taxonomy" id="31246"/>
    <lineage>
        <taxon>Eukaryota</taxon>
        <taxon>Metazoa</taxon>
        <taxon>Spiralia</taxon>
        <taxon>Lophotrochozoa</taxon>
        <taxon>Platyhelminthes</taxon>
        <taxon>Trematoda</taxon>
        <taxon>Digenea</taxon>
        <taxon>Strigeidida</taxon>
        <taxon>Schistosomatoidea</taxon>
        <taxon>Schistosomatidae</taxon>
        <taxon>Schistosoma</taxon>
    </lineage>
</organism>
<evidence type="ECO:0000313" key="2">
    <source>
        <dbReference type="EMBL" id="VDP42845.1"/>
    </source>
</evidence>
<proteinExistence type="predicted"/>
<dbReference type="STRING" id="31246.A0A183P147"/>